<protein>
    <submittedName>
        <fullName evidence="1">Uncharacterized protein</fullName>
    </submittedName>
</protein>
<dbReference type="RefSeq" id="WP_111198406.1">
    <property type="nucleotide sequence ID" value="NZ_QKVK01000004.1"/>
</dbReference>
<organism evidence="1 2">
    <name type="scientific">Aestuariivirga litoralis</name>
    <dbReference type="NCBI Taxonomy" id="2650924"/>
    <lineage>
        <taxon>Bacteria</taxon>
        <taxon>Pseudomonadati</taxon>
        <taxon>Pseudomonadota</taxon>
        <taxon>Alphaproteobacteria</taxon>
        <taxon>Hyphomicrobiales</taxon>
        <taxon>Aestuariivirgaceae</taxon>
        <taxon>Aestuariivirga</taxon>
    </lineage>
</organism>
<dbReference type="EMBL" id="QKVK01000004">
    <property type="protein sequence ID" value="PZF76875.1"/>
    <property type="molecule type" value="Genomic_DNA"/>
</dbReference>
<sequence length="136" mass="14745">MDIVTTQTSSSASVFDASMKDPQLGVSSAIAEVRRLLSKYAEQEDVMVRMQLLTEVEALRRFVLVRGALLRALKETGSKGVSLGRELCDSLRGMIGDAPDTVKSCSLQGARNMERDTRRAVASLAFIGSLDSSFVD</sequence>
<evidence type="ECO:0000313" key="2">
    <source>
        <dbReference type="Proteomes" id="UP000248795"/>
    </source>
</evidence>
<proteinExistence type="predicted"/>
<keyword evidence="2" id="KW-1185">Reference proteome</keyword>
<comment type="caution">
    <text evidence="1">The sequence shown here is derived from an EMBL/GenBank/DDBJ whole genome shotgun (WGS) entry which is preliminary data.</text>
</comment>
<dbReference type="AlphaFoldDB" id="A0A2W2AN06"/>
<name>A0A2W2AN06_9HYPH</name>
<dbReference type="Proteomes" id="UP000248795">
    <property type="component" value="Unassembled WGS sequence"/>
</dbReference>
<gene>
    <name evidence="1" type="ORF">DK847_10435</name>
</gene>
<accession>A0A2W2AN06</accession>
<reference evidence="2" key="1">
    <citation type="submission" date="2018-06" db="EMBL/GenBank/DDBJ databases">
        <title>Aestuariibacter litoralis strain KCTC 52945T.</title>
        <authorList>
            <person name="Li X."/>
            <person name="Salam N."/>
            <person name="Li J.-L."/>
            <person name="Chen Y.-M."/>
            <person name="Yang Z.-W."/>
            <person name="Zhang L.-Y."/>
            <person name="Han M.-X."/>
            <person name="Xiao M."/>
            <person name="Li W.-J."/>
        </authorList>
    </citation>
    <scope>NUCLEOTIDE SEQUENCE [LARGE SCALE GENOMIC DNA]</scope>
    <source>
        <strain evidence="2">KCTC 52945</strain>
    </source>
</reference>
<evidence type="ECO:0000313" key="1">
    <source>
        <dbReference type="EMBL" id="PZF76875.1"/>
    </source>
</evidence>